<feature type="transmembrane region" description="Helical" evidence="1">
    <location>
        <begin position="12"/>
        <end position="32"/>
    </location>
</feature>
<feature type="transmembrane region" description="Helical" evidence="1">
    <location>
        <begin position="52"/>
        <end position="73"/>
    </location>
</feature>
<keyword evidence="1" id="KW-0472">Membrane</keyword>
<dbReference type="RefSeq" id="WP_344993419.1">
    <property type="nucleotide sequence ID" value="NZ_BAAAXV010000008.1"/>
</dbReference>
<keyword evidence="1" id="KW-0812">Transmembrane</keyword>
<feature type="transmembrane region" description="Helical" evidence="1">
    <location>
        <begin position="135"/>
        <end position="156"/>
    </location>
</feature>
<organism evidence="2 3">
    <name type="scientific">Nonomuraea helvata</name>
    <dbReference type="NCBI Taxonomy" id="37484"/>
    <lineage>
        <taxon>Bacteria</taxon>
        <taxon>Bacillati</taxon>
        <taxon>Actinomycetota</taxon>
        <taxon>Actinomycetes</taxon>
        <taxon>Streptosporangiales</taxon>
        <taxon>Streptosporangiaceae</taxon>
        <taxon>Nonomuraea</taxon>
    </lineage>
</organism>
<protein>
    <submittedName>
        <fullName evidence="2">DUF998 domain-containing protein</fullName>
    </submittedName>
</protein>
<dbReference type="InterPro" id="IPR009339">
    <property type="entry name" value="DUF998"/>
</dbReference>
<dbReference type="Proteomes" id="UP001589532">
    <property type="component" value="Unassembled WGS sequence"/>
</dbReference>
<dbReference type="EMBL" id="JBHMBW010000099">
    <property type="protein sequence ID" value="MFB9630663.1"/>
    <property type="molecule type" value="Genomic_DNA"/>
</dbReference>
<dbReference type="Pfam" id="PF06197">
    <property type="entry name" value="DUF998"/>
    <property type="match status" value="1"/>
</dbReference>
<evidence type="ECO:0000313" key="2">
    <source>
        <dbReference type="EMBL" id="MFB9630663.1"/>
    </source>
</evidence>
<feature type="transmembrane region" description="Helical" evidence="1">
    <location>
        <begin position="163"/>
        <end position="185"/>
    </location>
</feature>
<keyword evidence="3" id="KW-1185">Reference proteome</keyword>
<feature type="transmembrane region" description="Helical" evidence="1">
    <location>
        <begin position="85"/>
        <end position="106"/>
    </location>
</feature>
<gene>
    <name evidence="2" type="ORF">ACFFSA_46960</name>
</gene>
<accession>A0ABV5SIN8</accession>
<sequence>MNSSDRTTRRLLLCGVVAGPLFVAAFLVQGAVRAHYDSLRHPVSSLALGEYGWVQAVNFVVAGLLTLALAAGLRRALKASAQPRATVWGPVLVGAWGAMLICAGVFTTDPVSGYPPGTPGLATGYGSVHAALHDYLSLMGFVALPAACVVFAVRFLRERERGWAAYSIASATGFGGAFVLATIAFSQNPALVAYGGLIQRTAVTIGWAWLALLALRLLTSRPGEPRSRAGRPRPQS</sequence>
<proteinExistence type="predicted"/>
<comment type="caution">
    <text evidence="2">The sequence shown here is derived from an EMBL/GenBank/DDBJ whole genome shotgun (WGS) entry which is preliminary data.</text>
</comment>
<evidence type="ECO:0000256" key="1">
    <source>
        <dbReference type="SAM" id="Phobius"/>
    </source>
</evidence>
<name>A0ABV5SIN8_9ACTN</name>
<reference evidence="2 3" key="1">
    <citation type="submission" date="2024-09" db="EMBL/GenBank/DDBJ databases">
        <authorList>
            <person name="Sun Q."/>
            <person name="Mori K."/>
        </authorList>
    </citation>
    <scope>NUCLEOTIDE SEQUENCE [LARGE SCALE GENOMIC DNA]</scope>
    <source>
        <strain evidence="2 3">JCM 3143</strain>
    </source>
</reference>
<evidence type="ECO:0000313" key="3">
    <source>
        <dbReference type="Proteomes" id="UP001589532"/>
    </source>
</evidence>
<feature type="transmembrane region" description="Helical" evidence="1">
    <location>
        <begin position="197"/>
        <end position="218"/>
    </location>
</feature>
<keyword evidence="1" id="KW-1133">Transmembrane helix</keyword>